<sequence>MMKKRLFSKLFIVIALLTSASVLAQTLDMSGGYQSTKIEYLLKKNKIQDNGDIESMREDTENNSISLIEKNLDRRFNNRQFRIDHK</sequence>
<keyword evidence="1" id="KW-0732">Signal</keyword>
<accession>A0AAW9V986</accession>
<evidence type="ECO:0000256" key="1">
    <source>
        <dbReference type="SAM" id="SignalP"/>
    </source>
</evidence>
<dbReference type="RefSeq" id="WP_080684011.1">
    <property type="nucleotide sequence ID" value="NZ_WLTX01000035.1"/>
</dbReference>
<protein>
    <submittedName>
        <fullName evidence="2">Uncharacterized protein</fullName>
    </submittedName>
</protein>
<evidence type="ECO:0000313" key="2">
    <source>
        <dbReference type="EMBL" id="MTC34388.1"/>
    </source>
</evidence>
<dbReference type="Proteomes" id="UP000449944">
    <property type="component" value="Unassembled WGS sequence"/>
</dbReference>
<feature type="chain" id="PRO_5043712723" evidence="1">
    <location>
        <begin position="25"/>
        <end position="86"/>
    </location>
</feature>
<proteinExistence type="predicted"/>
<name>A0AAW9V986_9GAMM</name>
<dbReference type="AlphaFoldDB" id="A0AAW9V986"/>
<feature type="signal peptide" evidence="1">
    <location>
        <begin position="1"/>
        <end position="24"/>
    </location>
</feature>
<comment type="caution">
    <text evidence="2">The sequence shown here is derived from an EMBL/GenBank/DDBJ whole genome shotgun (WGS) entry which is preliminary data.</text>
</comment>
<reference evidence="2 3" key="1">
    <citation type="submission" date="2019-10" db="EMBL/GenBank/DDBJ databases">
        <title>Comparative genomic analysis of Providencia.</title>
        <authorList>
            <person name="Yuan C."/>
            <person name="Wei Y."/>
            <person name="Yin Z."/>
        </authorList>
    </citation>
    <scope>NUCLEOTIDE SEQUENCE [LARGE SCALE GENOMIC DNA]</scope>
    <source>
        <strain evidence="3">wls1934</strain>
    </source>
</reference>
<organism evidence="2 3">
    <name type="scientific">Providencia alcalifaciens</name>
    <dbReference type="NCBI Taxonomy" id="126385"/>
    <lineage>
        <taxon>Bacteria</taxon>
        <taxon>Pseudomonadati</taxon>
        <taxon>Pseudomonadota</taxon>
        <taxon>Gammaproteobacteria</taxon>
        <taxon>Enterobacterales</taxon>
        <taxon>Morganellaceae</taxon>
        <taxon>Providencia</taxon>
    </lineage>
</organism>
<dbReference type="EMBL" id="WLUB01000024">
    <property type="protein sequence ID" value="MTC34388.1"/>
    <property type="molecule type" value="Genomic_DNA"/>
</dbReference>
<gene>
    <name evidence="2" type="ORF">GKR67_07150</name>
</gene>
<evidence type="ECO:0000313" key="3">
    <source>
        <dbReference type="Proteomes" id="UP000449944"/>
    </source>
</evidence>